<dbReference type="GO" id="GO:1901137">
    <property type="term" value="P:carbohydrate derivative biosynthetic process"/>
    <property type="evidence" value="ECO:0007669"/>
    <property type="project" value="UniProtKB-ARBA"/>
</dbReference>
<dbReference type="InterPro" id="IPR028098">
    <property type="entry name" value="Glyco_trans_4-like_N"/>
</dbReference>
<comment type="caution">
    <text evidence="4">The sequence shown here is derived from an EMBL/GenBank/DDBJ whole genome shotgun (WGS) entry which is preliminary data.</text>
</comment>
<evidence type="ECO:0000313" key="4">
    <source>
        <dbReference type="EMBL" id="GGP77650.1"/>
    </source>
</evidence>
<reference evidence="4" key="2">
    <citation type="submission" date="2020-09" db="EMBL/GenBank/DDBJ databases">
        <authorList>
            <person name="Sun Q."/>
            <person name="Ohkuma M."/>
        </authorList>
    </citation>
    <scope>NUCLEOTIDE SEQUENCE</scope>
    <source>
        <strain evidence="4">JCM 3313</strain>
    </source>
</reference>
<evidence type="ECO:0000256" key="1">
    <source>
        <dbReference type="ARBA" id="ARBA00022676"/>
    </source>
</evidence>
<dbReference type="GO" id="GO:0016758">
    <property type="term" value="F:hexosyltransferase activity"/>
    <property type="evidence" value="ECO:0007669"/>
    <property type="project" value="TreeGrafter"/>
</dbReference>
<dbReference type="Proteomes" id="UP000639606">
    <property type="component" value="Unassembled WGS sequence"/>
</dbReference>
<dbReference type="PANTHER" id="PTHR45947:SF3">
    <property type="entry name" value="SULFOQUINOVOSYL TRANSFERASE SQD2"/>
    <property type="match status" value="1"/>
</dbReference>
<evidence type="ECO:0000256" key="2">
    <source>
        <dbReference type="ARBA" id="ARBA00022679"/>
    </source>
</evidence>
<dbReference type="EMBL" id="BMRG01000017">
    <property type="protein sequence ID" value="GGP77650.1"/>
    <property type="molecule type" value="Genomic_DNA"/>
</dbReference>
<accession>A0A918ARH1</accession>
<evidence type="ECO:0000259" key="3">
    <source>
        <dbReference type="Pfam" id="PF13439"/>
    </source>
</evidence>
<dbReference type="Pfam" id="PF13692">
    <property type="entry name" value="Glyco_trans_1_4"/>
    <property type="match status" value="1"/>
</dbReference>
<dbReference type="SUPFAM" id="SSF53756">
    <property type="entry name" value="UDP-Glycosyltransferase/glycogen phosphorylase"/>
    <property type="match status" value="1"/>
</dbReference>
<dbReference type="PANTHER" id="PTHR45947">
    <property type="entry name" value="SULFOQUINOVOSYL TRANSFERASE SQD2"/>
    <property type="match status" value="1"/>
</dbReference>
<organism evidence="4 5">
    <name type="scientific">Saccharothrix coeruleofusca</name>
    <dbReference type="NCBI Taxonomy" id="33919"/>
    <lineage>
        <taxon>Bacteria</taxon>
        <taxon>Bacillati</taxon>
        <taxon>Actinomycetota</taxon>
        <taxon>Actinomycetes</taxon>
        <taxon>Pseudonocardiales</taxon>
        <taxon>Pseudonocardiaceae</taxon>
        <taxon>Saccharothrix</taxon>
    </lineage>
</organism>
<feature type="domain" description="Glycosyltransferase subfamily 4-like N-terminal" evidence="3">
    <location>
        <begin position="13"/>
        <end position="170"/>
    </location>
</feature>
<evidence type="ECO:0000313" key="5">
    <source>
        <dbReference type="Proteomes" id="UP000639606"/>
    </source>
</evidence>
<proteinExistence type="predicted"/>
<dbReference type="InterPro" id="IPR050194">
    <property type="entry name" value="Glycosyltransferase_grp1"/>
</dbReference>
<dbReference type="RefSeq" id="WP_189226612.1">
    <property type="nucleotide sequence ID" value="NZ_BMRG01000017.1"/>
</dbReference>
<keyword evidence="2 4" id="KW-0808">Transferase</keyword>
<dbReference type="Gene3D" id="3.40.50.2000">
    <property type="entry name" value="Glycogen Phosphorylase B"/>
    <property type="match status" value="2"/>
</dbReference>
<dbReference type="Pfam" id="PF13439">
    <property type="entry name" value="Glyco_transf_4"/>
    <property type="match status" value="1"/>
</dbReference>
<dbReference type="AlphaFoldDB" id="A0A918ARH1"/>
<sequence length="376" mass="40075">MRVLHVTQPVDAGVAAVVRELVAAQRRLGWSVDVACPPGRLAERLREVGAGLHRWSATRDPGPRTLAEAVRLWRIIARLAPDVVHLHSSKAGLVGRLVVRGARPTLFQPHLWSFQTATGALGGAARAWERWASRWTHRLVCVSDDELAQGRAAGVVARAEVVCNGVDTTRLLPADRGAARRRLGLADAPTAVCVGRLAPLKGQDQLLAAWPAVLAAVPDARLVLVGDGPMGARWRAQWQAQWQTRWQTGGGRESVLWWGHDDAVAEFYAAADVVVLPSRAEGMALVPLEAMACGRPVVAFDVGGVRQSVAGAGAVVPAGDVAALAGAIAARLADRRLADREGAVGRLRAECLFDRGRVVEQVNALVEELVAREVTG</sequence>
<keyword evidence="5" id="KW-1185">Reference proteome</keyword>
<protein>
    <submittedName>
        <fullName evidence="4">Glycosyl transferase</fullName>
    </submittedName>
</protein>
<name>A0A918ARH1_9PSEU</name>
<gene>
    <name evidence="4" type="ORF">GCM10010185_59250</name>
</gene>
<reference evidence="4" key="1">
    <citation type="journal article" date="2014" name="Int. J. Syst. Evol. Microbiol.">
        <title>Complete genome sequence of Corynebacterium casei LMG S-19264T (=DSM 44701T), isolated from a smear-ripened cheese.</title>
        <authorList>
            <consortium name="US DOE Joint Genome Institute (JGI-PGF)"/>
            <person name="Walter F."/>
            <person name="Albersmeier A."/>
            <person name="Kalinowski J."/>
            <person name="Ruckert C."/>
        </authorList>
    </citation>
    <scope>NUCLEOTIDE SEQUENCE</scope>
    <source>
        <strain evidence="4">JCM 3313</strain>
    </source>
</reference>
<keyword evidence="1" id="KW-0328">Glycosyltransferase</keyword>